<evidence type="ECO:0000259" key="2">
    <source>
        <dbReference type="Pfam" id="PF24758"/>
    </source>
</evidence>
<proteinExistence type="predicted"/>
<feature type="domain" description="FBD" evidence="1">
    <location>
        <begin position="362"/>
        <end position="401"/>
    </location>
</feature>
<dbReference type="Gene3D" id="3.80.10.10">
    <property type="entry name" value="Ribonuclease Inhibitor"/>
    <property type="match status" value="1"/>
</dbReference>
<dbReference type="Proteomes" id="UP000324897">
    <property type="component" value="Chromosome 4"/>
</dbReference>
<feature type="domain" description="F-box/LRR-repeat protein 15/At3g58940/PEG3-like LRR" evidence="2">
    <location>
        <begin position="126"/>
        <end position="344"/>
    </location>
</feature>
<dbReference type="InterPro" id="IPR036047">
    <property type="entry name" value="F-box-like_dom_sf"/>
</dbReference>
<dbReference type="InterPro" id="IPR055411">
    <property type="entry name" value="LRR_FXL15/At3g58940/PEG3-like"/>
</dbReference>
<dbReference type="InterPro" id="IPR006566">
    <property type="entry name" value="FBD"/>
</dbReference>
<evidence type="ECO:0000313" key="4">
    <source>
        <dbReference type="Proteomes" id="UP000324897"/>
    </source>
</evidence>
<dbReference type="Gene3D" id="1.20.1280.50">
    <property type="match status" value="1"/>
</dbReference>
<dbReference type="Gramene" id="TVU39641">
    <property type="protein sequence ID" value="TVU39641"/>
    <property type="gene ID" value="EJB05_13070"/>
</dbReference>
<gene>
    <name evidence="3" type="ORF">EJB05_13070</name>
</gene>
<dbReference type="PANTHER" id="PTHR32141:SF172">
    <property type="entry name" value="OS07G0286300 PROTEIN"/>
    <property type="match status" value="1"/>
</dbReference>
<dbReference type="SUPFAM" id="SSF81383">
    <property type="entry name" value="F-box domain"/>
    <property type="match status" value="1"/>
</dbReference>
<dbReference type="EMBL" id="RWGY01000007">
    <property type="protein sequence ID" value="TVU39641.1"/>
    <property type="molecule type" value="Genomic_DNA"/>
</dbReference>
<organism evidence="3 4">
    <name type="scientific">Eragrostis curvula</name>
    <name type="common">weeping love grass</name>
    <dbReference type="NCBI Taxonomy" id="38414"/>
    <lineage>
        <taxon>Eukaryota</taxon>
        <taxon>Viridiplantae</taxon>
        <taxon>Streptophyta</taxon>
        <taxon>Embryophyta</taxon>
        <taxon>Tracheophyta</taxon>
        <taxon>Spermatophyta</taxon>
        <taxon>Magnoliopsida</taxon>
        <taxon>Liliopsida</taxon>
        <taxon>Poales</taxon>
        <taxon>Poaceae</taxon>
        <taxon>PACMAD clade</taxon>
        <taxon>Chloridoideae</taxon>
        <taxon>Eragrostideae</taxon>
        <taxon>Eragrostidinae</taxon>
        <taxon>Eragrostis</taxon>
    </lineage>
</organism>
<comment type="caution">
    <text evidence="3">The sequence shown here is derived from an EMBL/GenBank/DDBJ whole genome shotgun (WGS) entry which is preliminary data.</text>
</comment>
<dbReference type="OrthoDB" id="629808at2759"/>
<sequence>MPPFGKKRRPRKCHRCGERLKGHVCAVGDRDLTSEVPDEVLAKIISMLPTDDGIRTQTLSHRWSKLWQSATLNLDDRDLHPWRWGDDLVALITSILLSHPGPARRFSVTCLRRVSDAQGDRYPSIANWFQSPALDKIEELCFCYLLRTARDPLPPSALRFTNLRVASYGNCHLPEDLGEGISFPHLSTLTLQQLTNTESTLHALLSSCPTIKSLLLVDNKAFRNVRISSPSLITLGVSIETGERVMEELIIVDAPIMVKLLLFNTDGGPTKLRLIHAPKLVVLGTMSSVMEDVQLGKSVFKNMTAISLISFLQAVKIFSISATGFQLKVVMDILKCFPCLEKLYFTSMAKESGDQLNGDPSIECVLTHLKKIVLRNYRGRIDVAFARFFISHAKKLKSMEFRVPFPYDKNWEANERRRLPKLKDRASKIAQFKFVPGTFFKHYDDRHLTHDLSNYDPFEI</sequence>
<dbReference type="PANTHER" id="PTHR32141">
    <property type="match status" value="1"/>
</dbReference>
<dbReference type="InterPro" id="IPR032675">
    <property type="entry name" value="LRR_dom_sf"/>
</dbReference>
<evidence type="ECO:0000313" key="3">
    <source>
        <dbReference type="EMBL" id="TVU39641.1"/>
    </source>
</evidence>
<dbReference type="SUPFAM" id="SSF52058">
    <property type="entry name" value="L domain-like"/>
    <property type="match status" value="1"/>
</dbReference>
<evidence type="ECO:0000259" key="1">
    <source>
        <dbReference type="Pfam" id="PF08387"/>
    </source>
</evidence>
<keyword evidence="4" id="KW-1185">Reference proteome</keyword>
<reference evidence="3 4" key="1">
    <citation type="journal article" date="2019" name="Sci. Rep.">
        <title>A high-quality genome of Eragrostis curvula grass provides insights into Poaceae evolution and supports new strategies to enhance forage quality.</title>
        <authorList>
            <person name="Carballo J."/>
            <person name="Santos B.A.C.M."/>
            <person name="Zappacosta D."/>
            <person name="Garbus I."/>
            <person name="Selva J.P."/>
            <person name="Gallo C.A."/>
            <person name="Diaz A."/>
            <person name="Albertini E."/>
            <person name="Caccamo M."/>
            <person name="Echenique V."/>
        </authorList>
    </citation>
    <scope>NUCLEOTIDE SEQUENCE [LARGE SCALE GENOMIC DNA]</scope>
    <source>
        <strain evidence="4">cv. Victoria</strain>
        <tissue evidence="3">Leaf</tissue>
    </source>
</reference>
<dbReference type="InterPro" id="IPR055302">
    <property type="entry name" value="F-box_dom-containing"/>
</dbReference>
<feature type="non-terminal residue" evidence="3">
    <location>
        <position position="1"/>
    </location>
</feature>
<accession>A0A5J9VVH1</accession>
<dbReference type="AlphaFoldDB" id="A0A5J9VVH1"/>
<dbReference type="Pfam" id="PF24758">
    <property type="entry name" value="LRR_At5g56370"/>
    <property type="match status" value="1"/>
</dbReference>
<name>A0A5J9VVH1_9POAL</name>
<dbReference type="Pfam" id="PF08387">
    <property type="entry name" value="FBD"/>
    <property type="match status" value="1"/>
</dbReference>
<protein>
    <submittedName>
        <fullName evidence="3">Uncharacterized protein</fullName>
    </submittedName>
</protein>